<evidence type="ECO:0000256" key="1">
    <source>
        <dbReference type="SAM" id="SignalP"/>
    </source>
</evidence>
<organism evidence="2 3">
    <name type="scientific">Seminibacterium arietis</name>
    <dbReference type="NCBI Taxonomy" id="1173502"/>
    <lineage>
        <taxon>Bacteria</taxon>
        <taxon>Pseudomonadati</taxon>
        <taxon>Pseudomonadota</taxon>
        <taxon>Gammaproteobacteria</taxon>
        <taxon>Pasteurellales</taxon>
        <taxon>Pasteurellaceae</taxon>
        <taxon>Seminibacterium</taxon>
    </lineage>
</organism>
<comment type="caution">
    <text evidence="2">The sequence shown here is derived from an EMBL/GenBank/DDBJ whole genome shotgun (WGS) entry which is preliminary data.</text>
</comment>
<keyword evidence="3" id="KW-1185">Reference proteome</keyword>
<feature type="signal peptide" evidence="1">
    <location>
        <begin position="1"/>
        <end position="21"/>
    </location>
</feature>
<accession>A0ABW3I8A5</accession>
<reference evidence="3" key="1">
    <citation type="journal article" date="2019" name="Int. J. Syst. Evol. Microbiol.">
        <title>The Global Catalogue of Microorganisms (GCM) 10K type strain sequencing project: providing services to taxonomists for standard genome sequencing and annotation.</title>
        <authorList>
            <consortium name="The Broad Institute Genomics Platform"/>
            <consortium name="The Broad Institute Genome Sequencing Center for Infectious Disease"/>
            <person name="Wu L."/>
            <person name="Ma J."/>
        </authorList>
    </citation>
    <scope>NUCLEOTIDE SEQUENCE [LARGE SCALE GENOMIC DNA]</scope>
    <source>
        <strain evidence="3">CCUG 61707</strain>
    </source>
</reference>
<protein>
    <recommendedName>
        <fullName evidence="4">Lipoprotein</fullName>
    </recommendedName>
</protein>
<evidence type="ECO:0008006" key="4">
    <source>
        <dbReference type="Google" id="ProtNLM"/>
    </source>
</evidence>
<feature type="chain" id="PRO_5046597129" description="Lipoprotein" evidence="1">
    <location>
        <begin position="22"/>
        <end position="183"/>
    </location>
</feature>
<gene>
    <name evidence="2" type="ORF">ACFQ02_03285</name>
</gene>
<dbReference type="RefSeq" id="WP_380819267.1">
    <property type="nucleotide sequence ID" value="NZ_JBHTJN010000008.1"/>
</dbReference>
<evidence type="ECO:0000313" key="3">
    <source>
        <dbReference type="Proteomes" id="UP001596996"/>
    </source>
</evidence>
<evidence type="ECO:0000313" key="2">
    <source>
        <dbReference type="EMBL" id="MFD0965877.1"/>
    </source>
</evidence>
<dbReference type="Proteomes" id="UP001596996">
    <property type="component" value="Unassembled WGS sequence"/>
</dbReference>
<keyword evidence="1" id="KW-0732">Signal</keyword>
<dbReference type="EMBL" id="JBHTJN010000008">
    <property type="protein sequence ID" value="MFD0965877.1"/>
    <property type="molecule type" value="Genomic_DNA"/>
</dbReference>
<proteinExistence type="predicted"/>
<name>A0ABW3I8A5_9PAST</name>
<sequence length="183" mass="19835">MKLKKSLFIGSIAASAMLLTACDFQKTANNQPVAEQSKSASAETVALNQFNSAVKIVPTMRNLTKDKNGKDAFSLIFKIENISDKAISEIQWFSVAGVDSGIIDISNIPAVFEKPLAAKSTETVTLTKSIESLAETSRPFFMDPKANINVKVLAGKIVFEDKSVIVVTTADDLVKYLNNTTKK</sequence>
<dbReference type="PROSITE" id="PS51257">
    <property type="entry name" value="PROKAR_LIPOPROTEIN"/>
    <property type="match status" value="1"/>
</dbReference>